<dbReference type="InterPro" id="IPR011342">
    <property type="entry name" value="Shikimate_DH"/>
</dbReference>
<feature type="binding site" evidence="9">
    <location>
        <position position="68"/>
    </location>
    <ligand>
        <name>shikimate</name>
        <dbReference type="ChEBI" id="CHEBI:36208"/>
    </ligand>
</feature>
<comment type="catalytic activity">
    <reaction evidence="7 9">
        <text>shikimate + NADP(+) = 3-dehydroshikimate + NADPH + H(+)</text>
        <dbReference type="Rhea" id="RHEA:17737"/>
        <dbReference type="ChEBI" id="CHEBI:15378"/>
        <dbReference type="ChEBI" id="CHEBI:16630"/>
        <dbReference type="ChEBI" id="CHEBI:36208"/>
        <dbReference type="ChEBI" id="CHEBI:57783"/>
        <dbReference type="ChEBI" id="CHEBI:58349"/>
        <dbReference type="EC" id="1.1.1.25"/>
    </reaction>
</comment>
<comment type="subunit">
    <text evidence="9">Homodimer.</text>
</comment>
<evidence type="ECO:0000256" key="5">
    <source>
        <dbReference type="ARBA" id="ARBA00023002"/>
    </source>
</evidence>
<feature type="domain" description="SDH C-terminal" evidence="12">
    <location>
        <begin position="252"/>
        <end position="280"/>
    </location>
</feature>
<gene>
    <name evidence="9" type="primary">aroE</name>
    <name evidence="13" type="ORF">SAMN05660330_00890</name>
</gene>
<dbReference type="Pfam" id="PF18317">
    <property type="entry name" value="SDH_C"/>
    <property type="match status" value="1"/>
</dbReference>
<dbReference type="SUPFAM" id="SSF53223">
    <property type="entry name" value="Aminoacid dehydrogenase-like, N-terminal domain"/>
    <property type="match status" value="1"/>
</dbReference>
<dbReference type="InterPro" id="IPR006151">
    <property type="entry name" value="Shikm_DH/Glu-tRNA_Rdtase"/>
</dbReference>
<dbReference type="InterPro" id="IPR013708">
    <property type="entry name" value="Shikimate_DH-bd_N"/>
</dbReference>
<comment type="pathway">
    <text evidence="8">Aromatic compound metabolism; 3,4-dihydroxybenzoate biosynthesis; 3-dehydroquinate from D-quinate (NAD(+) route).</text>
</comment>
<evidence type="ECO:0000259" key="11">
    <source>
        <dbReference type="Pfam" id="PF08501"/>
    </source>
</evidence>
<evidence type="ECO:0000256" key="2">
    <source>
        <dbReference type="ARBA" id="ARBA00012962"/>
    </source>
</evidence>
<dbReference type="AlphaFoldDB" id="A0A1H0LX99"/>
<dbReference type="EMBL" id="FNJI01000005">
    <property type="protein sequence ID" value="SDO72734.1"/>
    <property type="molecule type" value="Genomic_DNA"/>
</dbReference>
<evidence type="ECO:0000313" key="14">
    <source>
        <dbReference type="Proteomes" id="UP000199073"/>
    </source>
</evidence>
<dbReference type="Gene3D" id="3.40.50.720">
    <property type="entry name" value="NAD(P)-binding Rossmann-like Domain"/>
    <property type="match status" value="1"/>
</dbReference>
<dbReference type="GO" id="GO:0004764">
    <property type="term" value="F:shikimate 3-dehydrogenase (NADP+) activity"/>
    <property type="evidence" value="ECO:0007669"/>
    <property type="project" value="UniProtKB-UniRule"/>
</dbReference>
<accession>A0A1H0LX99</accession>
<sequence length="288" mass="31268">MNPPTVTTRLVALLGTPLGHSVSPPMHNRVYQMLGMDYCYLPIEVSEEDLGAVFTGLSKMNVAGCNVTIPHKVNVMKYLDELDPVAENIGAVNTICFTAGRAKGYNTDGLGFITSLEEESRTQVENRRFFVVGAGGAAKAICMTLAHRRAAKIYICNRTLEKAAALADRINSRVTNCSEPVLYSPTAQKKAIAESDVIINCTSLGMYPDVSSLPLDPSFITSRHVVADIVYNPRLTRLLKEAEKRGAGILPGLGMLVYQGAAAFKLFTGVDPLVDEMYAEASKMMDKK</sequence>
<organism evidence="13 14">
    <name type="scientific">Desulforhopalus singaporensis</name>
    <dbReference type="NCBI Taxonomy" id="91360"/>
    <lineage>
        <taxon>Bacteria</taxon>
        <taxon>Pseudomonadati</taxon>
        <taxon>Thermodesulfobacteriota</taxon>
        <taxon>Desulfobulbia</taxon>
        <taxon>Desulfobulbales</taxon>
        <taxon>Desulfocapsaceae</taxon>
        <taxon>Desulforhopalus</taxon>
    </lineage>
</organism>
<keyword evidence="5 9" id="KW-0560">Oxidoreductase</keyword>
<evidence type="ECO:0000256" key="3">
    <source>
        <dbReference type="ARBA" id="ARBA00022605"/>
    </source>
</evidence>
<keyword evidence="6 9" id="KW-0057">Aromatic amino acid biosynthesis</keyword>
<feature type="binding site" evidence="9">
    <location>
        <begin position="133"/>
        <end position="137"/>
    </location>
    <ligand>
        <name>NADP(+)</name>
        <dbReference type="ChEBI" id="CHEBI:58349"/>
    </ligand>
</feature>
<dbReference type="FunFam" id="3.40.50.720:FF:000086">
    <property type="entry name" value="Quinate/shikimate dehydrogenase"/>
    <property type="match status" value="1"/>
</dbReference>
<comment type="caution">
    <text evidence="9">Lacks conserved residue(s) required for the propagation of feature annotation.</text>
</comment>
<feature type="domain" description="Quinate/shikimate 5-dehydrogenase/glutamyl-tRNA reductase" evidence="10">
    <location>
        <begin position="122"/>
        <end position="203"/>
    </location>
</feature>
<feature type="binding site" evidence="9">
    <location>
        <position position="231"/>
    </location>
    <ligand>
        <name>shikimate</name>
        <dbReference type="ChEBI" id="CHEBI:36208"/>
    </ligand>
</feature>
<comment type="similarity">
    <text evidence="9">Belongs to the shikimate dehydrogenase family.</text>
</comment>
<feature type="binding site" evidence="9">
    <location>
        <position position="252"/>
    </location>
    <ligand>
        <name>NADP(+)</name>
        <dbReference type="ChEBI" id="CHEBI:58349"/>
    </ligand>
</feature>
<evidence type="ECO:0000256" key="9">
    <source>
        <dbReference type="HAMAP-Rule" id="MF_00222"/>
    </source>
</evidence>
<feature type="binding site" evidence="9">
    <location>
        <position position="93"/>
    </location>
    <ligand>
        <name>shikimate</name>
        <dbReference type="ChEBI" id="CHEBI:36208"/>
    </ligand>
</feature>
<feature type="binding site" evidence="9">
    <location>
        <begin position="21"/>
        <end position="23"/>
    </location>
    <ligand>
        <name>shikimate</name>
        <dbReference type="ChEBI" id="CHEBI:36208"/>
    </ligand>
</feature>
<dbReference type="GO" id="GO:0009423">
    <property type="term" value="P:chorismate biosynthetic process"/>
    <property type="evidence" value="ECO:0007669"/>
    <property type="project" value="UniProtKB-UniRule"/>
</dbReference>
<dbReference type="UniPathway" id="UPA00053">
    <property type="reaction ID" value="UER00087"/>
</dbReference>
<evidence type="ECO:0000256" key="7">
    <source>
        <dbReference type="ARBA" id="ARBA00049442"/>
    </source>
</evidence>
<evidence type="ECO:0000256" key="6">
    <source>
        <dbReference type="ARBA" id="ARBA00023141"/>
    </source>
</evidence>
<evidence type="ECO:0000256" key="4">
    <source>
        <dbReference type="ARBA" id="ARBA00022857"/>
    </source>
</evidence>
<dbReference type="GO" id="GO:0050661">
    <property type="term" value="F:NADP binding"/>
    <property type="evidence" value="ECO:0007669"/>
    <property type="project" value="InterPro"/>
</dbReference>
<comment type="function">
    <text evidence="9">Involved in the biosynthesis of the chorismate, which leads to the biosynthesis of aromatic amino acids. Catalyzes the reversible NADPH linked reduction of 3-dehydroshikimate (DHSA) to yield shikimate (SA).</text>
</comment>
<dbReference type="GO" id="GO:0008652">
    <property type="term" value="P:amino acid biosynthetic process"/>
    <property type="evidence" value="ECO:0007669"/>
    <property type="project" value="UniProtKB-KW"/>
</dbReference>
<dbReference type="Pfam" id="PF08501">
    <property type="entry name" value="Shikimate_dh_N"/>
    <property type="match status" value="1"/>
</dbReference>
<dbReference type="InterPro" id="IPR046346">
    <property type="entry name" value="Aminoacid_DH-like_N_sf"/>
</dbReference>
<dbReference type="InterPro" id="IPR036291">
    <property type="entry name" value="NAD(P)-bd_dom_sf"/>
</dbReference>
<dbReference type="Proteomes" id="UP000199073">
    <property type="component" value="Unassembled WGS sequence"/>
</dbReference>
<dbReference type="EC" id="1.1.1.25" evidence="2 9"/>
<dbReference type="GO" id="GO:0009073">
    <property type="term" value="P:aromatic amino acid family biosynthetic process"/>
    <property type="evidence" value="ECO:0007669"/>
    <property type="project" value="UniProtKB-KW"/>
</dbReference>
<feature type="domain" description="Shikimate dehydrogenase substrate binding N-terminal" evidence="11">
    <location>
        <begin position="13"/>
        <end position="95"/>
    </location>
</feature>
<dbReference type="GO" id="GO:0019632">
    <property type="term" value="P:shikimate metabolic process"/>
    <property type="evidence" value="ECO:0007669"/>
    <property type="project" value="InterPro"/>
</dbReference>
<evidence type="ECO:0000256" key="8">
    <source>
        <dbReference type="ARBA" id="ARBA00060613"/>
    </source>
</evidence>
<proteinExistence type="inferred from homology"/>
<dbReference type="Gene3D" id="3.40.50.10860">
    <property type="entry name" value="Leucine Dehydrogenase, chain A, domain 1"/>
    <property type="match status" value="1"/>
</dbReference>
<feature type="binding site" evidence="9">
    <location>
        <begin position="157"/>
        <end position="162"/>
    </location>
    <ligand>
        <name>NADP(+)</name>
        <dbReference type="ChEBI" id="CHEBI:58349"/>
    </ligand>
</feature>
<protein>
    <recommendedName>
        <fullName evidence="2 9">Shikimate dehydrogenase (NADP(+))</fullName>
        <shortName evidence="9">SDH</shortName>
        <ecNumber evidence="2 9">1.1.1.25</ecNumber>
    </recommendedName>
</protein>
<dbReference type="CDD" id="cd01065">
    <property type="entry name" value="NAD_bind_Shikimate_DH"/>
    <property type="match status" value="1"/>
</dbReference>
<dbReference type="InterPro" id="IPR041121">
    <property type="entry name" value="SDH_C"/>
</dbReference>
<keyword evidence="3 9" id="KW-0028">Amino-acid biosynthesis</keyword>
<keyword evidence="4 9" id="KW-0521">NADP</keyword>
<feature type="active site" description="Proton acceptor" evidence="9">
    <location>
        <position position="72"/>
    </location>
</feature>
<dbReference type="NCBIfam" id="NF001319">
    <property type="entry name" value="PRK00258.3-3"/>
    <property type="match status" value="1"/>
</dbReference>
<dbReference type="RefSeq" id="WP_176761082.1">
    <property type="nucleotide sequence ID" value="NZ_FNJI01000005.1"/>
</dbReference>
<evidence type="ECO:0000259" key="12">
    <source>
        <dbReference type="Pfam" id="PF18317"/>
    </source>
</evidence>
<evidence type="ECO:0000256" key="1">
    <source>
        <dbReference type="ARBA" id="ARBA00004871"/>
    </source>
</evidence>
<dbReference type="Pfam" id="PF01488">
    <property type="entry name" value="Shikimate_DH"/>
    <property type="match status" value="1"/>
</dbReference>
<feature type="binding site" evidence="9">
    <location>
        <position position="259"/>
    </location>
    <ligand>
        <name>shikimate</name>
        <dbReference type="ChEBI" id="CHEBI:36208"/>
    </ligand>
</feature>
<dbReference type="NCBIfam" id="TIGR00507">
    <property type="entry name" value="aroE"/>
    <property type="match status" value="1"/>
</dbReference>
<evidence type="ECO:0000259" key="10">
    <source>
        <dbReference type="Pfam" id="PF01488"/>
    </source>
</evidence>
<reference evidence="13 14" key="1">
    <citation type="submission" date="2016-10" db="EMBL/GenBank/DDBJ databases">
        <authorList>
            <person name="de Groot N.N."/>
        </authorList>
    </citation>
    <scope>NUCLEOTIDE SEQUENCE [LARGE SCALE GENOMIC DNA]</scope>
    <source>
        <strain evidence="13 14">DSM 12130</strain>
    </source>
</reference>
<name>A0A1H0LX99_9BACT</name>
<dbReference type="HAMAP" id="MF_00222">
    <property type="entry name" value="Shikimate_DH_AroE"/>
    <property type="match status" value="1"/>
</dbReference>
<dbReference type="SUPFAM" id="SSF51735">
    <property type="entry name" value="NAD(P)-binding Rossmann-fold domains"/>
    <property type="match status" value="1"/>
</dbReference>
<evidence type="ECO:0000313" key="13">
    <source>
        <dbReference type="EMBL" id="SDO72734.1"/>
    </source>
</evidence>
<comment type="pathway">
    <text evidence="1 9">Metabolic intermediate biosynthesis; chorismate biosynthesis; chorismate from D-erythrose 4-phosphate and phosphoenolpyruvate: step 4/7.</text>
</comment>
<feature type="binding site" evidence="9">
    <location>
        <position position="108"/>
    </location>
    <ligand>
        <name>shikimate</name>
        <dbReference type="ChEBI" id="CHEBI:36208"/>
    </ligand>
</feature>
<dbReference type="STRING" id="91360.SAMN05660330_00890"/>
<keyword evidence="14" id="KW-1185">Reference proteome</keyword>
<dbReference type="PANTHER" id="PTHR21089">
    <property type="entry name" value="SHIKIMATE DEHYDROGENASE"/>
    <property type="match status" value="1"/>
</dbReference>
<dbReference type="PANTHER" id="PTHR21089:SF1">
    <property type="entry name" value="BIFUNCTIONAL 3-DEHYDROQUINATE DEHYDRATASE_SHIKIMATE DEHYDROGENASE, CHLOROPLASTIC"/>
    <property type="match status" value="1"/>
</dbReference>
<dbReference type="InterPro" id="IPR022893">
    <property type="entry name" value="Shikimate_DH_fam"/>
</dbReference>
<feature type="binding site" evidence="9">
    <location>
        <position position="229"/>
    </location>
    <ligand>
        <name>NADP(+)</name>
        <dbReference type="ChEBI" id="CHEBI:58349"/>
    </ligand>
</feature>